<accession>A0A2X4X047</accession>
<feature type="binding site" evidence="3">
    <location>
        <position position="56"/>
    </location>
    <ligand>
        <name>Mg(2+)</name>
        <dbReference type="ChEBI" id="CHEBI:18420"/>
        <label>1</label>
    </ligand>
</feature>
<dbReference type="Gene3D" id="1.10.4080.10">
    <property type="entry name" value="ADP-ribosylation/Crystallin J1"/>
    <property type="match status" value="1"/>
</dbReference>
<dbReference type="AlphaFoldDB" id="A0A2X4X047"/>
<evidence type="ECO:0000313" key="5">
    <source>
        <dbReference type="Proteomes" id="UP000249091"/>
    </source>
</evidence>
<feature type="binding site" evidence="3">
    <location>
        <position position="55"/>
    </location>
    <ligand>
        <name>Mg(2+)</name>
        <dbReference type="ChEBI" id="CHEBI:18420"/>
        <label>1</label>
    </ligand>
</feature>
<dbReference type="KEGG" id="rcr:NCTC10994_01257"/>
<comment type="cofactor">
    <cofactor evidence="3">
        <name>Mg(2+)</name>
        <dbReference type="ChEBI" id="CHEBI:18420"/>
    </cofactor>
    <text evidence="3">Binds 2 magnesium ions per subunit.</text>
</comment>
<dbReference type="PANTHER" id="PTHR16222">
    <property type="entry name" value="ADP-RIBOSYLGLYCOHYDROLASE"/>
    <property type="match status" value="1"/>
</dbReference>
<evidence type="ECO:0000313" key="4">
    <source>
        <dbReference type="EMBL" id="SQI29814.1"/>
    </source>
</evidence>
<dbReference type="Proteomes" id="UP000249091">
    <property type="component" value="Chromosome 1"/>
</dbReference>
<reference evidence="4 5" key="1">
    <citation type="submission" date="2018-06" db="EMBL/GenBank/DDBJ databases">
        <authorList>
            <consortium name="Pathogen Informatics"/>
            <person name="Doyle S."/>
        </authorList>
    </citation>
    <scope>NUCLEOTIDE SEQUENCE [LARGE SCALE GENOMIC DNA]</scope>
    <source>
        <strain evidence="4 5">NCTC10994</strain>
    </source>
</reference>
<proteinExistence type="inferred from homology"/>
<feature type="binding site" evidence="3">
    <location>
        <position position="57"/>
    </location>
    <ligand>
        <name>Mg(2+)</name>
        <dbReference type="ChEBI" id="CHEBI:18420"/>
        <label>1</label>
    </ligand>
</feature>
<dbReference type="EC" id="3.2.2.24" evidence="4"/>
<keyword evidence="3" id="KW-0479">Metal-binding</keyword>
<dbReference type="STRING" id="1219011.GCA_001895045_02139"/>
<dbReference type="SUPFAM" id="SSF101478">
    <property type="entry name" value="ADP-ribosylglycohydrolase"/>
    <property type="match status" value="1"/>
</dbReference>
<dbReference type="GO" id="GO:0046872">
    <property type="term" value="F:metal ion binding"/>
    <property type="evidence" value="ECO:0007669"/>
    <property type="project" value="UniProtKB-KW"/>
</dbReference>
<keyword evidence="2 4" id="KW-0378">Hydrolase</keyword>
<gene>
    <name evidence="4" type="primary">draG</name>
    <name evidence="4" type="ORF">NCTC10994_01257</name>
</gene>
<dbReference type="InterPro" id="IPR005502">
    <property type="entry name" value="Ribosyl_crysJ1"/>
</dbReference>
<sequence length="333" mass="35075">MRLTAEQNDRAAGVLLATAAGDALGAGYEFTYPRPETPIGMIGGGLGPFAPGEWTDDTSMALAIAEVSATGADIGSRDGLDAVAAQFARWFASRPKDIGNQTRAVLSAAQPDAASMTERARALAGRKGGNGSLMRTAPVGIGFLDDAERCVAAARDVSLLTHDDPQAVEACMLWSFAIRHAVLHGTFDGVATGLVLLPADAAGRWSTLLEEARTAPDPRVFDNNGWVVHALQTAWWAVCHAEETGPAHLPQALELAVRAGHDTDTTAAIAGGLLGARWGASAVPADWQRILHGWPGYRAQDLVRLGLCTAWASVDDDRRRDADADYSRFLVAG</sequence>
<organism evidence="4 5">
    <name type="scientific">Rhodococcus coprophilus</name>
    <dbReference type="NCBI Taxonomy" id="38310"/>
    <lineage>
        <taxon>Bacteria</taxon>
        <taxon>Bacillati</taxon>
        <taxon>Actinomycetota</taxon>
        <taxon>Actinomycetes</taxon>
        <taxon>Mycobacteriales</taxon>
        <taxon>Nocardiaceae</taxon>
        <taxon>Rhodococcus</taxon>
    </lineage>
</organism>
<dbReference type="GO" id="GO:0047407">
    <property type="term" value="F:ADP-ribosyl-[dinitrogen reductase] hydrolase activity"/>
    <property type="evidence" value="ECO:0007669"/>
    <property type="project" value="UniProtKB-EC"/>
</dbReference>
<keyword evidence="5" id="KW-1185">Reference proteome</keyword>
<comment type="similarity">
    <text evidence="1">Belongs to the ADP-ribosylglycohydrolase family.</text>
</comment>
<dbReference type="EMBL" id="LS483468">
    <property type="protein sequence ID" value="SQI29814.1"/>
    <property type="molecule type" value="Genomic_DNA"/>
</dbReference>
<feature type="binding site" evidence="3">
    <location>
        <position position="265"/>
    </location>
    <ligand>
        <name>Mg(2+)</name>
        <dbReference type="ChEBI" id="CHEBI:18420"/>
        <label>1</label>
    </ligand>
</feature>
<feature type="binding site" evidence="3">
    <location>
        <position position="262"/>
    </location>
    <ligand>
        <name>Mg(2+)</name>
        <dbReference type="ChEBI" id="CHEBI:18420"/>
        <label>1</label>
    </ligand>
</feature>
<feature type="binding site" evidence="3">
    <location>
        <position position="264"/>
    </location>
    <ligand>
        <name>Mg(2+)</name>
        <dbReference type="ChEBI" id="CHEBI:18420"/>
        <label>1</label>
    </ligand>
</feature>
<keyword evidence="3" id="KW-0460">Magnesium</keyword>
<protein>
    <submittedName>
        <fullName evidence="4">Hydrolase</fullName>
        <ecNumber evidence="4">3.2.2.24</ecNumber>
    </submittedName>
</protein>
<dbReference type="RefSeq" id="WP_084722551.1">
    <property type="nucleotide sequence ID" value="NZ_JAFBBL010000001.1"/>
</dbReference>
<keyword evidence="4" id="KW-0326">Glycosidase</keyword>
<evidence type="ECO:0000256" key="3">
    <source>
        <dbReference type="PIRSR" id="PIRSR605502-1"/>
    </source>
</evidence>
<dbReference type="InterPro" id="IPR050792">
    <property type="entry name" value="ADP-ribosylglycohydrolase"/>
</dbReference>
<evidence type="ECO:0000256" key="1">
    <source>
        <dbReference type="ARBA" id="ARBA00010702"/>
    </source>
</evidence>
<dbReference type="InterPro" id="IPR036705">
    <property type="entry name" value="Ribosyl_crysJ1_sf"/>
</dbReference>
<dbReference type="Pfam" id="PF03747">
    <property type="entry name" value="ADP_ribosyl_GH"/>
    <property type="match status" value="1"/>
</dbReference>
<name>A0A2X4X047_9NOCA</name>
<evidence type="ECO:0000256" key="2">
    <source>
        <dbReference type="ARBA" id="ARBA00022801"/>
    </source>
</evidence>
<dbReference type="PANTHER" id="PTHR16222:SF24">
    <property type="entry name" value="ADP-RIBOSYLHYDROLASE ARH3"/>
    <property type="match status" value="1"/>
</dbReference>